<dbReference type="Gene3D" id="3.30.740.10">
    <property type="entry name" value="Protein Inhibitor Of Neuronal Nitric Oxide Synthase"/>
    <property type="match status" value="1"/>
</dbReference>
<dbReference type="InterPro" id="IPR001372">
    <property type="entry name" value="Dynein_light_chain_typ-1/2"/>
</dbReference>
<dbReference type="SUPFAM" id="SSF54648">
    <property type="entry name" value="DLC"/>
    <property type="match status" value="1"/>
</dbReference>
<proteinExistence type="predicted"/>
<protein>
    <submittedName>
        <fullName evidence="1">Uncharacterized protein</fullName>
    </submittedName>
</protein>
<dbReference type="SMART" id="SM01375">
    <property type="entry name" value="Dynein_light"/>
    <property type="match status" value="1"/>
</dbReference>
<evidence type="ECO:0000313" key="2">
    <source>
        <dbReference type="Proteomes" id="UP000323000"/>
    </source>
</evidence>
<evidence type="ECO:0000313" key="1">
    <source>
        <dbReference type="EMBL" id="TXG47282.1"/>
    </source>
</evidence>
<dbReference type="GO" id="GO:0030286">
    <property type="term" value="C:dynein complex"/>
    <property type="evidence" value="ECO:0007669"/>
    <property type="project" value="InterPro"/>
</dbReference>
<name>A0A5C7GSJ1_9ROSI</name>
<keyword evidence="2" id="KW-1185">Reference proteome</keyword>
<dbReference type="OrthoDB" id="423607at2759"/>
<reference evidence="2" key="1">
    <citation type="journal article" date="2019" name="Gigascience">
        <title>De novo genome assembly of the endangered Acer yangbiense, a plant species with extremely small populations endemic to Yunnan Province, China.</title>
        <authorList>
            <person name="Yang J."/>
            <person name="Wariss H.M."/>
            <person name="Tao L."/>
            <person name="Zhang R."/>
            <person name="Yun Q."/>
            <person name="Hollingsworth P."/>
            <person name="Dao Z."/>
            <person name="Luo G."/>
            <person name="Guo H."/>
            <person name="Ma Y."/>
            <person name="Sun W."/>
        </authorList>
    </citation>
    <scope>NUCLEOTIDE SEQUENCE [LARGE SCALE GENOMIC DNA]</scope>
    <source>
        <strain evidence="2">cv. Malutang</strain>
    </source>
</reference>
<dbReference type="AlphaFoldDB" id="A0A5C7GSJ1"/>
<dbReference type="Proteomes" id="UP000323000">
    <property type="component" value="Chromosome 13"/>
</dbReference>
<comment type="caution">
    <text evidence="1">The sequence shown here is derived from an EMBL/GenBank/DDBJ whole genome shotgun (WGS) entry which is preliminary data.</text>
</comment>
<dbReference type="Pfam" id="PF01221">
    <property type="entry name" value="Dynein_light"/>
    <property type="match status" value="1"/>
</dbReference>
<dbReference type="InterPro" id="IPR037177">
    <property type="entry name" value="DLC_sf"/>
</dbReference>
<accession>A0A5C7GSJ1</accession>
<dbReference type="GO" id="GO:0007017">
    <property type="term" value="P:microtubule-based process"/>
    <property type="evidence" value="ECO:0007669"/>
    <property type="project" value="InterPro"/>
</dbReference>
<organism evidence="1 2">
    <name type="scientific">Acer yangbiense</name>
    <dbReference type="NCBI Taxonomy" id="1000413"/>
    <lineage>
        <taxon>Eukaryota</taxon>
        <taxon>Viridiplantae</taxon>
        <taxon>Streptophyta</taxon>
        <taxon>Embryophyta</taxon>
        <taxon>Tracheophyta</taxon>
        <taxon>Spermatophyta</taxon>
        <taxon>Magnoliopsida</taxon>
        <taxon>eudicotyledons</taxon>
        <taxon>Gunneridae</taxon>
        <taxon>Pentapetalae</taxon>
        <taxon>rosids</taxon>
        <taxon>malvids</taxon>
        <taxon>Sapindales</taxon>
        <taxon>Sapindaceae</taxon>
        <taxon>Hippocastanoideae</taxon>
        <taxon>Acereae</taxon>
        <taxon>Acer</taxon>
    </lineage>
</organism>
<sequence length="75" mass="8354">MLEGKAVVGEADMLQKMQQDMLHLAAKALDLFDVTESIDIACFIKKVTSQTDLYWDVIYQVVEANLFSALETANA</sequence>
<gene>
    <name evidence="1" type="ORF">EZV62_026576</name>
</gene>
<dbReference type="EMBL" id="VAHF01000013">
    <property type="protein sequence ID" value="TXG47282.1"/>
    <property type="molecule type" value="Genomic_DNA"/>
</dbReference>